<keyword evidence="3 6" id="KW-0493">Microtubule</keyword>
<organism evidence="8 9">
    <name type="scientific">Oopsacas minuta</name>
    <dbReference type="NCBI Taxonomy" id="111878"/>
    <lineage>
        <taxon>Eukaryota</taxon>
        <taxon>Metazoa</taxon>
        <taxon>Porifera</taxon>
        <taxon>Hexactinellida</taxon>
        <taxon>Hexasterophora</taxon>
        <taxon>Lyssacinosida</taxon>
        <taxon>Leucopsacidae</taxon>
        <taxon>Oopsacas</taxon>
    </lineage>
</organism>
<dbReference type="InterPro" id="IPR000217">
    <property type="entry name" value="Tubulin"/>
</dbReference>
<comment type="cofactor">
    <cofactor evidence="1">
        <name>Mg(2+)</name>
        <dbReference type="ChEBI" id="CHEBI:18420"/>
    </cofactor>
</comment>
<evidence type="ECO:0000256" key="3">
    <source>
        <dbReference type="ARBA" id="ARBA00022701"/>
    </source>
</evidence>
<evidence type="ECO:0000256" key="2">
    <source>
        <dbReference type="ARBA" id="ARBA00009636"/>
    </source>
</evidence>
<dbReference type="EMBL" id="JAKMXF010000210">
    <property type="protein sequence ID" value="KAI6655033.1"/>
    <property type="molecule type" value="Genomic_DNA"/>
</dbReference>
<dbReference type="Gene3D" id="3.30.1330.20">
    <property type="entry name" value="Tubulin/FtsZ, C-terminal domain"/>
    <property type="match status" value="1"/>
</dbReference>
<keyword evidence="9" id="KW-1185">Reference proteome</keyword>
<proteinExistence type="inferred from homology"/>
<dbReference type="Gene3D" id="3.40.50.1440">
    <property type="entry name" value="Tubulin/FtsZ, GTPase domain"/>
    <property type="match status" value="1"/>
</dbReference>
<dbReference type="PANTHER" id="PTHR11588">
    <property type="entry name" value="TUBULIN"/>
    <property type="match status" value="1"/>
</dbReference>
<dbReference type="InterPro" id="IPR018316">
    <property type="entry name" value="Tubulin/FtsZ_2-layer-sand-dom"/>
</dbReference>
<keyword evidence="5 6" id="KW-0342">GTP-binding</keyword>
<sequence length="387" mass="43075">MREIICIQIGQCGNQIGTKFWEEIGDEHIIDVKGNPVASKVEDIWQRKERINVYYDESKSHKFVPRSILADLDPVSIDSIKAGKLGKLFKAENMLNAGGSTGNNCAKGLYTDGVELSNQVLELTRKEAEICDSLQGIQVIHSIGGGTGSGMGALVISKLMEERIARVTTSFTHTPHPKVSDIVVEPYNAILSLHSLIENIDHTYLFDNNALNNICDQFLKLENPTYELTNNIITRVMTGVTAGLRFHGQNNQDFIKLGTSLKPYPHLSFFLTGLSSFTIPNSMVNPIVSMSELANGMLNPQHYLATCNPMVKSKNISLVNIVRGRIAVQEMEELVATVKSDNRKQFIKSSSIHSVVCGVTAKNRIICYLYYQYNSNKKPFERDFISV</sequence>
<accession>A0AAV7K1C7</accession>
<dbReference type="SMART" id="SM00864">
    <property type="entry name" value="Tubulin"/>
    <property type="match status" value="1"/>
</dbReference>
<dbReference type="GO" id="GO:0005874">
    <property type="term" value="C:microtubule"/>
    <property type="evidence" value="ECO:0007669"/>
    <property type="project" value="UniProtKB-KW"/>
</dbReference>
<dbReference type="InterPro" id="IPR017975">
    <property type="entry name" value="Tubulin_CS"/>
</dbReference>
<comment type="function">
    <text evidence="6">Tubulin is the major constituent of microtubules, a cylinder consisting of laterally associated linear protofilaments composed of alpha- and beta-tubulin heterodimers. Microtubules grow by the addition of GTP-tubulin dimers to the microtubule end, where a stabilizing cap forms. Below the cap, tubulin dimers are in GDP-bound state, owing to GTPase activity of alpha-tubulin.</text>
</comment>
<dbReference type="AlphaFoldDB" id="A0AAV7K1C7"/>
<dbReference type="Proteomes" id="UP001165289">
    <property type="component" value="Unassembled WGS sequence"/>
</dbReference>
<evidence type="ECO:0000313" key="9">
    <source>
        <dbReference type="Proteomes" id="UP001165289"/>
    </source>
</evidence>
<dbReference type="Pfam" id="PF00091">
    <property type="entry name" value="Tubulin"/>
    <property type="match status" value="1"/>
</dbReference>
<comment type="caution">
    <text evidence="8">The sequence shown here is derived from an EMBL/GenBank/DDBJ whole genome shotgun (WGS) entry which is preliminary data.</text>
</comment>
<dbReference type="InterPro" id="IPR036525">
    <property type="entry name" value="Tubulin/FtsZ_GTPase_sf"/>
</dbReference>
<dbReference type="PROSITE" id="PS00227">
    <property type="entry name" value="TUBULIN"/>
    <property type="match status" value="1"/>
</dbReference>
<dbReference type="GO" id="GO:0005525">
    <property type="term" value="F:GTP binding"/>
    <property type="evidence" value="ECO:0007669"/>
    <property type="project" value="UniProtKB-UniRule"/>
</dbReference>
<dbReference type="PRINTS" id="PR01161">
    <property type="entry name" value="TUBULIN"/>
</dbReference>
<name>A0AAV7K1C7_9METZ</name>
<evidence type="ECO:0000256" key="4">
    <source>
        <dbReference type="ARBA" id="ARBA00022741"/>
    </source>
</evidence>
<dbReference type="InterPro" id="IPR003008">
    <property type="entry name" value="Tubulin_FtsZ_GTPase"/>
</dbReference>
<dbReference type="GO" id="GO:0003924">
    <property type="term" value="F:GTPase activity"/>
    <property type="evidence" value="ECO:0007669"/>
    <property type="project" value="InterPro"/>
</dbReference>
<feature type="domain" description="Tubulin/FtsZ GTPase" evidence="7">
    <location>
        <begin position="51"/>
        <end position="248"/>
    </location>
</feature>
<dbReference type="InterPro" id="IPR013838">
    <property type="entry name" value="Beta-tubulin_BS"/>
</dbReference>
<evidence type="ECO:0000256" key="1">
    <source>
        <dbReference type="ARBA" id="ARBA00001946"/>
    </source>
</evidence>
<protein>
    <recommendedName>
        <fullName evidence="6">Tubulin beta chain</fullName>
    </recommendedName>
</protein>
<comment type="subunit">
    <text evidence="6">Dimer of alpha and beta chains. A typical microtubule is a hollow water-filled tube with an outer diameter of 25 nm and an inner diameter of 15 nM. Alpha-beta heterodimers associate head-to-tail to form protofilaments running lengthwise along the microtubule wall with the beta-tubulin subunit facing the microtubule plus end conferring a structural polarity. Microtubules usually have 13 protofilaments but different protofilament numbers can be found in some organisms and specialized cells.</text>
</comment>
<dbReference type="InterPro" id="IPR002453">
    <property type="entry name" value="Beta_tubulin"/>
</dbReference>
<evidence type="ECO:0000256" key="6">
    <source>
        <dbReference type="RuleBase" id="RU000352"/>
    </source>
</evidence>
<dbReference type="GO" id="GO:0007017">
    <property type="term" value="P:microtubule-based process"/>
    <property type="evidence" value="ECO:0007669"/>
    <property type="project" value="InterPro"/>
</dbReference>
<dbReference type="SUPFAM" id="SSF55307">
    <property type="entry name" value="Tubulin C-terminal domain-like"/>
    <property type="match status" value="1"/>
</dbReference>
<dbReference type="SUPFAM" id="SSF52490">
    <property type="entry name" value="Tubulin nucleotide-binding domain-like"/>
    <property type="match status" value="1"/>
</dbReference>
<dbReference type="InterPro" id="IPR037103">
    <property type="entry name" value="Tubulin/FtsZ-like_C"/>
</dbReference>
<gene>
    <name evidence="8" type="ORF">LOD99_2322</name>
</gene>
<dbReference type="InterPro" id="IPR008280">
    <property type="entry name" value="Tub_FtsZ_C"/>
</dbReference>
<reference evidence="8 9" key="1">
    <citation type="journal article" date="2023" name="BMC Biol.">
        <title>The compact genome of the sponge Oopsacas minuta (Hexactinellida) is lacking key metazoan core genes.</title>
        <authorList>
            <person name="Santini S."/>
            <person name="Schenkelaars Q."/>
            <person name="Jourda C."/>
            <person name="Duchesne M."/>
            <person name="Belahbib H."/>
            <person name="Rocher C."/>
            <person name="Selva M."/>
            <person name="Riesgo A."/>
            <person name="Vervoort M."/>
            <person name="Leys S.P."/>
            <person name="Kodjabachian L."/>
            <person name="Le Bivic A."/>
            <person name="Borchiellini C."/>
            <person name="Claverie J.M."/>
            <person name="Renard E."/>
        </authorList>
    </citation>
    <scope>NUCLEOTIDE SEQUENCE [LARGE SCALE GENOMIC DNA]</scope>
    <source>
        <strain evidence="8">SPO-2</strain>
    </source>
</reference>
<dbReference type="Pfam" id="PF03953">
    <property type="entry name" value="Tubulin_C"/>
    <property type="match status" value="1"/>
</dbReference>
<dbReference type="PRINTS" id="PR01163">
    <property type="entry name" value="BETATUBULIN"/>
</dbReference>
<evidence type="ECO:0000313" key="8">
    <source>
        <dbReference type="EMBL" id="KAI6655033.1"/>
    </source>
</evidence>
<evidence type="ECO:0000259" key="7">
    <source>
        <dbReference type="SMART" id="SM00864"/>
    </source>
</evidence>
<comment type="similarity">
    <text evidence="2 6">Belongs to the tubulin family.</text>
</comment>
<dbReference type="PROSITE" id="PS00228">
    <property type="entry name" value="TUBULIN_B_AUTOREG"/>
    <property type="match status" value="1"/>
</dbReference>
<keyword evidence="4 6" id="KW-0547">Nucleotide-binding</keyword>
<dbReference type="GO" id="GO:0005200">
    <property type="term" value="F:structural constituent of cytoskeleton"/>
    <property type="evidence" value="ECO:0007669"/>
    <property type="project" value="InterPro"/>
</dbReference>
<evidence type="ECO:0000256" key="5">
    <source>
        <dbReference type="ARBA" id="ARBA00023134"/>
    </source>
</evidence>